<proteinExistence type="inferred from homology"/>
<evidence type="ECO:0000256" key="4">
    <source>
        <dbReference type="ARBA" id="ARBA00022475"/>
    </source>
</evidence>
<evidence type="ECO:0000256" key="1">
    <source>
        <dbReference type="ARBA" id="ARBA00004651"/>
    </source>
</evidence>
<feature type="transmembrane region" description="Helical" evidence="14">
    <location>
        <begin position="6"/>
        <end position="29"/>
    </location>
</feature>
<evidence type="ECO:0000256" key="12">
    <source>
        <dbReference type="ARBA" id="ARBA00039702"/>
    </source>
</evidence>
<comment type="similarity">
    <text evidence="11">Belongs to the UlaA family.</text>
</comment>
<evidence type="ECO:0000256" key="6">
    <source>
        <dbReference type="ARBA" id="ARBA00022683"/>
    </source>
</evidence>
<comment type="subcellular location">
    <subcellularLocation>
        <location evidence="1">Cell membrane</location>
        <topology evidence="1">Multi-pass membrane protein</topology>
    </subcellularLocation>
</comment>
<evidence type="ECO:0000256" key="9">
    <source>
        <dbReference type="ARBA" id="ARBA00023136"/>
    </source>
</evidence>
<evidence type="ECO:0000313" key="16">
    <source>
        <dbReference type="Proteomes" id="UP001230220"/>
    </source>
</evidence>
<evidence type="ECO:0000256" key="3">
    <source>
        <dbReference type="ARBA" id="ARBA00022448"/>
    </source>
</evidence>
<comment type="function">
    <text evidence="10">The phosphoenolpyruvate-dependent sugar phosphotransferase system (sugar PTS), a major carbohydrate active transport system, catalyzes the phosphorylation of incoming sugar substrates concomitantly with their translocation across the cell membrane. The enzyme II UlaABC PTS system is involved in ascorbate transport.</text>
</comment>
<dbReference type="InterPro" id="IPR004703">
    <property type="entry name" value="PTS_sugar-sp_permease"/>
</dbReference>
<name>A0ABU0E0G2_9FIRM</name>
<evidence type="ECO:0000256" key="8">
    <source>
        <dbReference type="ARBA" id="ARBA00022989"/>
    </source>
</evidence>
<keyword evidence="7 14" id="KW-0812">Transmembrane</keyword>
<evidence type="ECO:0000256" key="10">
    <source>
        <dbReference type="ARBA" id="ARBA00037387"/>
    </source>
</evidence>
<sequence length="424" mass="45198">MAVFNFIINEIFGQGAIFLALIAFVGLLVQKKSASEVIRGTVMTAIGFFVLSTGTGLITGNSIDGIASAFNTIMPTAVESTTVDIGAQYGTEIGIVMLAGFGINLLVARFTRWKSVFLTGHMLYWFPFVFIAAGVNAGLTGTKLVIIAAVFTALYMVVSPNLMRPFVKEVTGDDSFTIGHPTTILSVISGLLGRVVGNKEKSTEDLKIPSSLSFLREVSITGSIVIAITYIVMYFILQGNGFDPAVVWGYAESGTTAFSYIFTHAIYFGVGVTIMLQGVRMLIAEIVPAFQGIAEKFVPGAIPALDVPVIFPYGPNALIIGFIVAMITSIITIILTAGMFPTVIIPLTFTCFFEIGCAAIIGNATGGVRGCIIGAAVSGVIMVLLVGFGAYFFNDTIQQWMLVYGGQDFSLWGIIEGLFARLFI</sequence>
<feature type="transmembrane region" description="Helical" evidence="14">
    <location>
        <begin position="317"/>
        <end position="337"/>
    </location>
</feature>
<keyword evidence="9 14" id="KW-0472">Membrane</keyword>
<feature type="transmembrane region" description="Helical" evidence="14">
    <location>
        <begin position="123"/>
        <end position="156"/>
    </location>
</feature>
<accession>A0ABU0E0G2</accession>
<dbReference type="EMBL" id="JAUSUR010000001">
    <property type="protein sequence ID" value="MDQ0360358.1"/>
    <property type="molecule type" value="Genomic_DNA"/>
</dbReference>
<feature type="transmembrane region" description="Helical" evidence="14">
    <location>
        <begin position="343"/>
        <end position="364"/>
    </location>
</feature>
<dbReference type="PANTHER" id="PTHR33843">
    <property type="entry name" value="ASCORBATE-SPECIFIC PTS SYSTEM EIIC COMPONENT"/>
    <property type="match status" value="1"/>
</dbReference>
<evidence type="ECO:0000256" key="2">
    <source>
        <dbReference type="ARBA" id="ARBA00011738"/>
    </source>
</evidence>
<gene>
    <name evidence="15" type="ORF">J2S15_001089</name>
</gene>
<feature type="transmembrane region" description="Helical" evidence="14">
    <location>
        <begin position="218"/>
        <end position="237"/>
    </location>
</feature>
<comment type="caution">
    <text evidence="15">The sequence shown here is derived from an EMBL/GenBank/DDBJ whole genome shotgun (WGS) entry which is preliminary data.</text>
</comment>
<dbReference type="NCBIfam" id="NF006920">
    <property type="entry name" value="PRK09410.1-2"/>
    <property type="match status" value="1"/>
</dbReference>
<feature type="transmembrane region" description="Helical" evidence="14">
    <location>
        <begin position="93"/>
        <end position="111"/>
    </location>
</feature>
<evidence type="ECO:0000256" key="13">
    <source>
        <dbReference type="ARBA" id="ARBA00042859"/>
    </source>
</evidence>
<dbReference type="RefSeq" id="WP_307406201.1">
    <property type="nucleotide sequence ID" value="NZ_JAUSUR010000001.1"/>
</dbReference>
<feature type="transmembrane region" description="Helical" evidence="14">
    <location>
        <begin position="41"/>
        <end position="60"/>
    </location>
</feature>
<organism evidence="15 16">
    <name type="scientific">Breznakia pachnodae</name>
    <dbReference type="NCBI Taxonomy" id="265178"/>
    <lineage>
        <taxon>Bacteria</taxon>
        <taxon>Bacillati</taxon>
        <taxon>Bacillota</taxon>
        <taxon>Erysipelotrichia</taxon>
        <taxon>Erysipelotrichales</taxon>
        <taxon>Erysipelotrichaceae</taxon>
        <taxon>Breznakia</taxon>
    </lineage>
</organism>
<feature type="transmembrane region" description="Helical" evidence="14">
    <location>
        <begin position="176"/>
        <end position="197"/>
    </location>
</feature>
<keyword evidence="5" id="KW-0762">Sugar transport</keyword>
<evidence type="ECO:0000256" key="5">
    <source>
        <dbReference type="ARBA" id="ARBA00022597"/>
    </source>
</evidence>
<dbReference type="PANTHER" id="PTHR33843:SF4">
    <property type="entry name" value="ASCORBATE-SPECIFIC PTS SYSTEM EIIC COMPONENT"/>
    <property type="match status" value="1"/>
</dbReference>
<comment type="subunit">
    <text evidence="2">Homodimer.</text>
</comment>
<protein>
    <recommendedName>
        <fullName evidence="12">Ascorbate-specific PTS system EIIC component</fullName>
    </recommendedName>
    <alternativeName>
        <fullName evidence="13">Ascorbate-specific permease IIC component UlaA</fullName>
    </alternativeName>
</protein>
<evidence type="ECO:0000256" key="14">
    <source>
        <dbReference type="SAM" id="Phobius"/>
    </source>
</evidence>
<feature type="transmembrane region" description="Helical" evidence="14">
    <location>
        <begin position="371"/>
        <end position="393"/>
    </location>
</feature>
<keyword evidence="3" id="KW-0813">Transport</keyword>
<keyword evidence="6" id="KW-0598">Phosphotransferase system</keyword>
<keyword evidence="4" id="KW-1003">Cell membrane</keyword>
<evidence type="ECO:0000256" key="7">
    <source>
        <dbReference type="ARBA" id="ARBA00022692"/>
    </source>
</evidence>
<feature type="transmembrane region" description="Helical" evidence="14">
    <location>
        <begin position="257"/>
        <end position="276"/>
    </location>
</feature>
<reference evidence="15 16" key="1">
    <citation type="submission" date="2023-07" db="EMBL/GenBank/DDBJ databases">
        <title>Genomic Encyclopedia of Type Strains, Phase IV (KMG-IV): sequencing the most valuable type-strain genomes for metagenomic binning, comparative biology and taxonomic classification.</title>
        <authorList>
            <person name="Goeker M."/>
        </authorList>
    </citation>
    <scope>NUCLEOTIDE SEQUENCE [LARGE SCALE GENOMIC DNA]</scope>
    <source>
        <strain evidence="15 16">DSM 16784</strain>
    </source>
</reference>
<keyword evidence="8 14" id="KW-1133">Transmembrane helix</keyword>
<dbReference type="InterPro" id="IPR051562">
    <property type="entry name" value="Ascorbate-PTS_EIIC"/>
</dbReference>
<evidence type="ECO:0000313" key="15">
    <source>
        <dbReference type="EMBL" id="MDQ0360358.1"/>
    </source>
</evidence>
<dbReference type="Proteomes" id="UP001230220">
    <property type="component" value="Unassembled WGS sequence"/>
</dbReference>
<dbReference type="Pfam" id="PF03611">
    <property type="entry name" value="EIIC-GAT"/>
    <property type="match status" value="1"/>
</dbReference>
<evidence type="ECO:0000256" key="11">
    <source>
        <dbReference type="ARBA" id="ARBA00038218"/>
    </source>
</evidence>
<keyword evidence="16" id="KW-1185">Reference proteome</keyword>